<dbReference type="InterPro" id="IPR008279">
    <property type="entry name" value="PEP-util_enz_mobile_dom"/>
</dbReference>
<organism evidence="10 11">
    <name type="scientific">Spirosoma validum</name>
    <dbReference type="NCBI Taxonomy" id="2771355"/>
    <lineage>
        <taxon>Bacteria</taxon>
        <taxon>Pseudomonadati</taxon>
        <taxon>Bacteroidota</taxon>
        <taxon>Cytophagia</taxon>
        <taxon>Cytophagales</taxon>
        <taxon>Cytophagaceae</taxon>
        <taxon>Spirosoma</taxon>
    </lineage>
</organism>
<accession>A0A927GG68</accession>
<evidence type="ECO:0000256" key="1">
    <source>
        <dbReference type="ARBA" id="ARBA00008321"/>
    </source>
</evidence>
<comment type="pathway">
    <text evidence="4">Antibiotic biosynthesis; prodigiosin biosynthesis.</text>
</comment>
<keyword evidence="3" id="KW-0067">ATP-binding</keyword>
<proteinExistence type="inferred from homology"/>
<evidence type="ECO:0000256" key="6">
    <source>
        <dbReference type="ARBA" id="ARBA00080054"/>
    </source>
</evidence>
<dbReference type="SUPFAM" id="SSF56059">
    <property type="entry name" value="Glutathione synthetase ATP-binding domain-like"/>
    <property type="match status" value="1"/>
</dbReference>
<dbReference type="Gene3D" id="3.30.1490.20">
    <property type="entry name" value="ATP-grasp fold, A domain"/>
    <property type="match status" value="1"/>
</dbReference>
<feature type="domain" description="PEP-utilising enzyme mobile" evidence="8">
    <location>
        <begin position="812"/>
        <end position="882"/>
    </location>
</feature>
<dbReference type="Gene3D" id="3.30.470.20">
    <property type="entry name" value="ATP-grasp fold, B domain"/>
    <property type="match status" value="1"/>
</dbReference>
<dbReference type="Gene3D" id="3.50.30.10">
    <property type="entry name" value="Phosphohistidine domain"/>
    <property type="match status" value="1"/>
</dbReference>
<protein>
    <recommendedName>
        <fullName evidence="5">Prodigiosin synthesizing transferase PigC</fullName>
    </recommendedName>
    <alternativeName>
        <fullName evidence="6">Prodigiosin synthetase PigC</fullName>
    </alternativeName>
</protein>
<feature type="domain" description="Pyruvate phosphate dikinase AMP/ATP-binding" evidence="9">
    <location>
        <begin position="24"/>
        <end position="321"/>
    </location>
</feature>
<dbReference type="PANTHER" id="PTHR43615">
    <property type="entry name" value="PHOSPHOENOLPYRUVATE SYNTHASE-RELATED"/>
    <property type="match status" value="1"/>
</dbReference>
<evidence type="ECO:0000313" key="11">
    <source>
        <dbReference type="Proteomes" id="UP000653797"/>
    </source>
</evidence>
<keyword evidence="11" id="KW-1185">Reference proteome</keyword>
<dbReference type="NCBIfam" id="NF004877">
    <property type="entry name" value="PRK06241.1-2"/>
    <property type="match status" value="1"/>
</dbReference>
<dbReference type="InterPro" id="IPR036637">
    <property type="entry name" value="Phosphohistidine_dom_sf"/>
</dbReference>
<evidence type="ECO:0000256" key="2">
    <source>
        <dbReference type="ARBA" id="ARBA00022741"/>
    </source>
</evidence>
<dbReference type="Pfam" id="PF01326">
    <property type="entry name" value="PPDK_N"/>
    <property type="match status" value="1"/>
</dbReference>
<dbReference type="RefSeq" id="WP_191042298.1">
    <property type="nucleotide sequence ID" value="NZ_JACXAA010000013.1"/>
</dbReference>
<dbReference type="PANTHER" id="PTHR43615:SF1">
    <property type="entry name" value="PPDK_N DOMAIN-CONTAINING PROTEIN"/>
    <property type="match status" value="1"/>
</dbReference>
<dbReference type="NCBIfam" id="NF004878">
    <property type="entry name" value="PRK06241.1-3"/>
    <property type="match status" value="1"/>
</dbReference>
<dbReference type="NCBIfam" id="NF041857">
    <property type="entry name" value="RIF_Ptrans_rph"/>
    <property type="match status" value="1"/>
</dbReference>
<evidence type="ECO:0000259" key="8">
    <source>
        <dbReference type="Pfam" id="PF00391"/>
    </source>
</evidence>
<evidence type="ECO:0000256" key="5">
    <source>
        <dbReference type="ARBA" id="ARBA00068614"/>
    </source>
</evidence>
<reference evidence="10" key="1">
    <citation type="submission" date="2020-09" db="EMBL/GenBank/DDBJ databases">
        <authorList>
            <person name="Kim M.K."/>
        </authorList>
    </citation>
    <scope>NUCLEOTIDE SEQUENCE</scope>
    <source>
        <strain evidence="10">BT704</strain>
    </source>
</reference>
<dbReference type="GO" id="GO:0016301">
    <property type="term" value="F:kinase activity"/>
    <property type="evidence" value="ECO:0007669"/>
    <property type="project" value="InterPro"/>
</dbReference>
<dbReference type="Proteomes" id="UP000653797">
    <property type="component" value="Unassembled WGS sequence"/>
</dbReference>
<dbReference type="InterPro" id="IPR002192">
    <property type="entry name" value="PPDK_AMP/ATP-bd"/>
</dbReference>
<comment type="caution">
    <text evidence="10">The sequence shown here is derived from an EMBL/GenBank/DDBJ whole genome shotgun (WGS) entry which is preliminary data.</text>
</comment>
<evidence type="ECO:0000256" key="3">
    <source>
        <dbReference type="ARBA" id="ARBA00022840"/>
    </source>
</evidence>
<dbReference type="FunFam" id="3.50.30.10:FF:000007">
    <property type="entry name" value="Phosphoenolpyruvate synthase"/>
    <property type="match status" value="1"/>
</dbReference>
<dbReference type="InterPro" id="IPR013815">
    <property type="entry name" value="ATP_grasp_subdomain_1"/>
</dbReference>
<name>A0A927GG68_9BACT</name>
<keyword evidence="10" id="KW-0808">Transferase</keyword>
<dbReference type="InterPro" id="IPR051549">
    <property type="entry name" value="PEP_Utilizing_Enz"/>
</dbReference>
<keyword evidence="2" id="KW-0547">Nucleotide-binding</keyword>
<feature type="region of interest" description="Disordered" evidence="7">
    <location>
        <begin position="421"/>
        <end position="441"/>
    </location>
</feature>
<dbReference type="SUPFAM" id="SSF52009">
    <property type="entry name" value="Phosphohistidine domain"/>
    <property type="match status" value="1"/>
</dbReference>
<dbReference type="AlphaFoldDB" id="A0A927GG68"/>
<sequence>MATNSNTSSFVIDFQTIDKTTLKAVGGKGANLGELTRLEGIHVPDGFCLSTEAYKRIIEEAPFLNELLDQLSRLKVEDRYKIGELSAEIRSIIEEIATPQDIHEAIDRYLEQLGEKSAYAVRSSATAEDLPTASFAGQQDTYLNIIGKEAILKHISKCWASLFTERAVIYRIQNGFDHRTIYLAVVIQKMIFPQAAGIMFTADPVTSNRKVLSIDASFGLGEALVSGLVNADNYKVSNGKIIDKKISTKKLAIYAVKDGGTNEQEIDPALQKRQALTDEQILQLEHIGRTIEEHFGGPQDIEWCLMDDTFYVVQSRPITTLYPIPTANDSEKAGGSPHVYISVGHQQMMTDPMKPLGLSFWLLTTSAHMRTAGGRLFVDITPQLSSLDSRKMIIDVLGKSDPLLRDALMTIVEREDFIQSLPDDKQKANPGKSNQGRSHTDFQTLNEYDPAIVTDLIKRSETEIAALKQTISTKSGVDLFDLIREDIQQLKQRLSDPQSFGVIMTAMNASAWINANMKEWLDEKNAADTLSQSVPNNITSEMGLALLDVADVIRPYPEVIEYLQRGDLPYVQDDSFLDELVKVKGGQETQDAINGFLAKYGMRCAGEIDITRTRWSEKPATLIPVILSNIKNLAPGTSHRKFEQGREEALKKEKELLERLKQLPDGDQKAEETKRMIDLVRNLAGYREYPKYGKVSRYFVYKQALLKEAEQLVQDGVIYEKEDSYYLTFEELREVVRTHKLDYQIINARKDEYKIYEKLTPPRVITSDGEIVTGAYKRENLPAEAIVGLAVSSGVTEGRARVILSLEDAHLEDGDIVVTTFTDPSWTPLFVSIKGLVTEVGGLMTHGAVIAREYGLPAVVGVENATKLIKDGQRIRVNGTDGYVEILN</sequence>
<evidence type="ECO:0000259" key="9">
    <source>
        <dbReference type="Pfam" id="PF01326"/>
    </source>
</evidence>
<comment type="similarity">
    <text evidence="1">Belongs to the PIGC family.</text>
</comment>
<evidence type="ECO:0000313" key="10">
    <source>
        <dbReference type="EMBL" id="MBD2756682.1"/>
    </source>
</evidence>
<dbReference type="FunFam" id="3.30.1490.20:FF:000010">
    <property type="entry name" value="Phosphoenolpyruvate synthase"/>
    <property type="match status" value="1"/>
</dbReference>
<dbReference type="Pfam" id="PF00391">
    <property type="entry name" value="PEP-utilizers"/>
    <property type="match status" value="1"/>
</dbReference>
<feature type="compositionally biased region" description="Polar residues" evidence="7">
    <location>
        <begin position="431"/>
        <end position="441"/>
    </location>
</feature>
<dbReference type="GO" id="GO:0005524">
    <property type="term" value="F:ATP binding"/>
    <property type="evidence" value="ECO:0007669"/>
    <property type="project" value="UniProtKB-KW"/>
</dbReference>
<dbReference type="NCBIfam" id="NF004879">
    <property type="entry name" value="PRK06241.1-4"/>
    <property type="match status" value="1"/>
</dbReference>
<gene>
    <name evidence="10" type="primary">ppsA</name>
    <name evidence="10" type="ORF">IC230_27620</name>
</gene>
<dbReference type="EMBL" id="JACXAA010000013">
    <property type="protein sequence ID" value="MBD2756682.1"/>
    <property type="molecule type" value="Genomic_DNA"/>
</dbReference>
<evidence type="ECO:0000256" key="4">
    <source>
        <dbReference type="ARBA" id="ARBA00060561"/>
    </source>
</evidence>
<evidence type="ECO:0000256" key="7">
    <source>
        <dbReference type="SAM" id="MobiDB-lite"/>
    </source>
</evidence>